<keyword evidence="2" id="KW-1185">Reference proteome</keyword>
<organism evidence="1 2">
    <name type="scientific">Gymnopus androsaceus JB14</name>
    <dbReference type="NCBI Taxonomy" id="1447944"/>
    <lineage>
        <taxon>Eukaryota</taxon>
        <taxon>Fungi</taxon>
        <taxon>Dikarya</taxon>
        <taxon>Basidiomycota</taxon>
        <taxon>Agaricomycotina</taxon>
        <taxon>Agaricomycetes</taxon>
        <taxon>Agaricomycetidae</taxon>
        <taxon>Agaricales</taxon>
        <taxon>Marasmiineae</taxon>
        <taxon>Omphalotaceae</taxon>
        <taxon>Gymnopus</taxon>
    </lineage>
</organism>
<reference evidence="1" key="1">
    <citation type="journal article" date="2019" name="Environ. Microbiol.">
        <title>Fungal ecological strategies reflected in gene transcription - a case study of two litter decomposers.</title>
        <authorList>
            <person name="Barbi F."/>
            <person name="Kohler A."/>
            <person name="Barry K."/>
            <person name="Baskaran P."/>
            <person name="Daum C."/>
            <person name="Fauchery L."/>
            <person name="Ihrmark K."/>
            <person name="Kuo A."/>
            <person name="LaButti K."/>
            <person name="Lipzen A."/>
            <person name="Morin E."/>
            <person name="Grigoriev I.V."/>
            <person name="Henrissat B."/>
            <person name="Lindahl B."/>
            <person name="Martin F."/>
        </authorList>
    </citation>
    <scope>NUCLEOTIDE SEQUENCE</scope>
    <source>
        <strain evidence="1">JB14</strain>
    </source>
</reference>
<accession>A0A6A4H5B3</accession>
<evidence type="ECO:0000313" key="1">
    <source>
        <dbReference type="EMBL" id="KAE9392878.1"/>
    </source>
</evidence>
<protein>
    <submittedName>
        <fullName evidence="1">Uncharacterized protein</fullName>
    </submittedName>
</protein>
<evidence type="ECO:0000313" key="2">
    <source>
        <dbReference type="Proteomes" id="UP000799118"/>
    </source>
</evidence>
<sequence>MSSPSLGFGSGSGFGFGIAIAIATSKPSYPRSSFKSISSGCVPFNTSPVCVAAFGDPIPAISPSRRLASA</sequence>
<dbReference type="Proteomes" id="UP000799118">
    <property type="component" value="Unassembled WGS sequence"/>
</dbReference>
<proteinExistence type="predicted"/>
<name>A0A6A4H5B3_9AGAR</name>
<dbReference type="AlphaFoldDB" id="A0A6A4H5B3"/>
<dbReference type="EMBL" id="ML769586">
    <property type="protein sequence ID" value="KAE9392878.1"/>
    <property type="molecule type" value="Genomic_DNA"/>
</dbReference>
<gene>
    <name evidence="1" type="ORF">BT96DRAFT_924442</name>
</gene>